<dbReference type="EMBL" id="CAFAAB010000036">
    <property type="protein sequence ID" value="CAB4779920.1"/>
    <property type="molecule type" value="Genomic_DNA"/>
</dbReference>
<evidence type="ECO:0000256" key="1">
    <source>
        <dbReference type="SAM" id="Phobius"/>
    </source>
</evidence>
<gene>
    <name evidence="2" type="ORF">UFOPK2958_00461</name>
</gene>
<feature type="transmembrane region" description="Helical" evidence="1">
    <location>
        <begin position="80"/>
        <end position="98"/>
    </location>
</feature>
<name>A0A6J6W6G4_9ZZZZ</name>
<keyword evidence="1" id="KW-0812">Transmembrane</keyword>
<sequence length="112" mass="11423">MTRELGGTLGVAVVGSTFSSVFGPQILHAFSQYVPAGIATRASESMQGALATAQSLPVPIAASLQPHIVESFMSGFHRGCFVAAGVALVLSILAFTFLPSKADQPPAAIAAH</sequence>
<keyword evidence="1" id="KW-0472">Membrane</keyword>
<proteinExistence type="predicted"/>
<keyword evidence="1" id="KW-1133">Transmembrane helix</keyword>
<reference evidence="2" key="1">
    <citation type="submission" date="2020-05" db="EMBL/GenBank/DDBJ databases">
        <authorList>
            <person name="Chiriac C."/>
            <person name="Salcher M."/>
            <person name="Ghai R."/>
            <person name="Kavagutti S V."/>
        </authorList>
    </citation>
    <scope>NUCLEOTIDE SEQUENCE</scope>
</reference>
<organism evidence="2">
    <name type="scientific">freshwater metagenome</name>
    <dbReference type="NCBI Taxonomy" id="449393"/>
    <lineage>
        <taxon>unclassified sequences</taxon>
        <taxon>metagenomes</taxon>
        <taxon>ecological metagenomes</taxon>
    </lineage>
</organism>
<evidence type="ECO:0000313" key="2">
    <source>
        <dbReference type="EMBL" id="CAB4779920.1"/>
    </source>
</evidence>
<accession>A0A6J6W6G4</accession>
<dbReference type="AlphaFoldDB" id="A0A6J6W6G4"/>
<protein>
    <submittedName>
        <fullName evidence="2">Unannotated protein</fullName>
    </submittedName>
</protein>